<dbReference type="InterPro" id="IPR036100">
    <property type="entry name" value="QueA_sf"/>
</dbReference>
<keyword evidence="5" id="KW-0413">Isomerase</keyword>
<gene>
    <name evidence="5" type="ORF">A45J_1716</name>
</gene>
<dbReference type="NCBIfam" id="TIGR00113">
    <property type="entry name" value="queA"/>
    <property type="match status" value="1"/>
</dbReference>
<reference evidence="5" key="1">
    <citation type="submission" date="2019-10" db="EMBL/GenBank/DDBJ databases">
        <title>Metagenomic sequencing of thiosulfate-disproportionating enrichment culture.</title>
        <authorList>
            <person name="Umezawa K."/>
            <person name="Kojima H."/>
            <person name="Fukui M."/>
        </authorList>
    </citation>
    <scope>NUCLEOTIDE SEQUENCE</scope>
    <source>
        <strain evidence="5">45J</strain>
    </source>
</reference>
<sequence>MRTADFYFHLPRNLIASRPLDKRDNSRLLVLHKNGDIEHKKFYDIIEYLNEGDMLVVNNTKVFPARIIAVKHSGGKLDILLVREVDKNGVWEIMCKGRIDGTVTIGDGVMAEVWAEGVKGKESRAKKFLRFLNIESSKVQDVLWQYGYMPLPPYINRMPDDTDKQRYQTVYAEYQGSIAAPTAGLHFTEELLNKIRNKGILVETLTLHVGIGTFKPIKTEWLQEHKMDPEYFEMKTSLLNKIQKTKESGNRLITVGTTTTRAIEAVFSMHQHGRDEISPMRPLFHGVDEGEMKSSFLTNQNGSIKGFADIFIYPGYEFRAIDGLVTNFHLPCSTPLMLVSALRGFRKILYAYKEAIAMGYRFFSYGDAMLIL</sequence>
<dbReference type="Gene3D" id="3.40.1780.10">
    <property type="entry name" value="QueA-like"/>
    <property type="match status" value="1"/>
</dbReference>
<organism evidence="5">
    <name type="scientific">hot springs metagenome</name>
    <dbReference type="NCBI Taxonomy" id="433727"/>
    <lineage>
        <taxon>unclassified sequences</taxon>
        <taxon>metagenomes</taxon>
        <taxon>ecological metagenomes</taxon>
    </lineage>
</organism>
<protein>
    <submittedName>
        <fullName evidence="5">tRNA preQ1(34) S-adenosylmethionine ribosyltransferase-isomerase QueA</fullName>
    </submittedName>
</protein>
<comment type="caution">
    <text evidence="5">The sequence shown here is derived from an EMBL/GenBank/DDBJ whole genome shotgun (WGS) entry which is preliminary data.</text>
</comment>
<dbReference type="PANTHER" id="PTHR30307">
    <property type="entry name" value="S-ADENOSYLMETHIONINE:TRNA RIBOSYLTRANSFERASE-ISOMERASE"/>
    <property type="match status" value="1"/>
</dbReference>
<dbReference type="Pfam" id="PF02547">
    <property type="entry name" value="Queuosine_synth"/>
    <property type="match status" value="1"/>
</dbReference>
<evidence type="ECO:0000256" key="1">
    <source>
        <dbReference type="ARBA" id="ARBA00022490"/>
    </source>
</evidence>
<dbReference type="EMBL" id="BLAB01000001">
    <property type="protein sequence ID" value="GER93958.1"/>
    <property type="molecule type" value="Genomic_DNA"/>
</dbReference>
<dbReference type="InterPro" id="IPR003699">
    <property type="entry name" value="QueA"/>
</dbReference>
<keyword evidence="3" id="KW-0949">S-adenosyl-L-methionine</keyword>
<dbReference type="GO" id="GO:0008616">
    <property type="term" value="P:tRNA queuosine(34) biosynthetic process"/>
    <property type="evidence" value="ECO:0007669"/>
    <property type="project" value="UniProtKB-KW"/>
</dbReference>
<evidence type="ECO:0000256" key="3">
    <source>
        <dbReference type="ARBA" id="ARBA00022691"/>
    </source>
</evidence>
<evidence type="ECO:0000256" key="2">
    <source>
        <dbReference type="ARBA" id="ARBA00022679"/>
    </source>
</evidence>
<keyword evidence="1" id="KW-0963">Cytoplasm</keyword>
<dbReference type="AlphaFoldDB" id="A0A5J4KWL5"/>
<evidence type="ECO:0000313" key="5">
    <source>
        <dbReference type="EMBL" id="GER93958.1"/>
    </source>
</evidence>
<dbReference type="HAMAP" id="MF_00113">
    <property type="entry name" value="QueA"/>
    <property type="match status" value="1"/>
</dbReference>
<proteinExistence type="inferred from homology"/>
<keyword evidence="4" id="KW-0671">Queuosine biosynthesis</keyword>
<name>A0A5J4KWL5_9ZZZZ</name>
<dbReference type="PANTHER" id="PTHR30307:SF0">
    <property type="entry name" value="S-ADENOSYLMETHIONINE:TRNA RIBOSYLTRANSFERASE-ISOMERASE"/>
    <property type="match status" value="1"/>
</dbReference>
<dbReference type="InterPro" id="IPR042119">
    <property type="entry name" value="QueA_dom2"/>
</dbReference>
<accession>A0A5J4KWL5</accession>
<dbReference type="Gene3D" id="2.40.10.240">
    <property type="entry name" value="QueA-like"/>
    <property type="match status" value="1"/>
</dbReference>
<evidence type="ECO:0000256" key="4">
    <source>
        <dbReference type="ARBA" id="ARBA00022785"/>
    </source>
</evidence>
<dbReference type="GO" id="GO:0051075">
    <property type="term" value="F:S-adenosylmethionine:tRNA ribosyltransferase-isomerase activity"/>
    <property type="evidence" value="ECO:0007669"/>
    <property type="project" value="TreeGrafter"/>
</dbReference>
<dbReference type="InterPro" id="IPR042118">
    <property type="entry name" value="QueA_dom1"/>
</dbReference>
<keyword evidence="2 5" id="KW-0808">Transferase</keyword>
<dbReference type="SUPFAM" id="SSF111337">
    <property type="entry name" value="QueA-like"/>
    <property type="match status" value="1"/>
</dbReference>